<feature type="transmembrane region" description="Helical" evidence="1">
    <location>
        <begin position="12"/>
        <end position="41"/>
    </location>
</feature>
<protein>
    <submittedName>
        <fullName evidence="2">Uncharacterized protein</fullName>
    </submittedName>
</protein>
<gene>
    <name evidence="2" type="ORF">SDC9_63187</name>
</gene>
<keyword evidence="1" id="KW-1133">Transmembrane helix</keyword>
<comment type="caution">
    <text evidence="2">The sequence shown here is derived from an EMBL/GenBank/DDBJ whole genome shotgun (WGS) entry which is preliminary data.</text>
</comment>
<sequence>MALSKEANSPVFVIVMTCSAAVFVDEVSVPSLLCVFAASLVEQPVNTKLIASADVMIHLSFNILFLLTIFIIFIPMLEFISLICMYK</sequence>
<keyword evidence="1" id="KW-0472">Membrane</keyword>
<dbReference type="EMBL" id="VSSQ01002680">
    <property type="protein sequence ID" value="MPM16805.1"/>
    <property type="molecule type" value="Genomic_DNA"/>
</dbReference>
<proteinExistence type="predicted"/>
<organism evidence="2">
    <name type="scientific">bioreactor metagenome</name>
    <dbReference type="NCBI Taxonomy" id="1076179"/>
    <lineage>
        <taxon>unclassified sequences</taxon>
        <taxon>metagenomes</taxon>
        <taxon>ecological metagenomes</taxon>
    </lineage>
</organism>
<feature type="transmembrane region" description="Helical" evidence="1">
    <location>
        <begin position="61"/>
        <end position="86"/>
    </location>
</feature>
<evidence type="ECO:0000256" key="1">
    <source>
        <dbReference type="SAM" id="Phobius"/>
    </source>
</evidence>
<accession>A0A644XKU0</accession>
<evidence type="ECO:0000313" key="2">
    <source>
        <dbReference type="EMBL" id="MPM16805.1"/>
    </source>
</evidence>
<keyword evidence="1" id="KW-0812">Transmembrane</keyword>
<name>A0A644XKU0_9ZZZZ</name>
<reference evidence="2" key="1">
    <citation type="submission" date="2019-08" db="EMBL/GenBank/DDBJ databases">
        <authorList>
            <person name="Kucharzyk K."/>
            <person name="Murdoch R.W."/>
            <person name="Higgins S."/>
            <person name="Loffler F."/>
        </authorList>
    </citation>
    <scope>NUCLEOTIDE SEQUENCE</scope>
</reference>
<dbReference type="AlphaFoldDB" id="A0A644XKU0"/>